<keyword evidence="5 9" id="KW-0653">Protein transport</keyword>
<name>A0A9D0YWJ8_9FIRM</name>
<evidence type="ECO:0000256" key="5">
    <source>
        <dbReference type="ARBA" id="ARBA00022927"/>
    </source>
</evidence>
<evidence type="ECO:0000256" key="2">
    <source>
        <dbReference type="ARBA" id="ARBA00008445"/>
    </source>
</evidence>
<evidence type="ECO:0000256" key="9">
    <source>
        <dbReference type="RuleBase" id="RU365087"/>
    </source>
</evidence>
<evidence type="ECO:0000256" key="3">
    <source>
        <dbReference type="ARBA" id="ARBA00022448"/>
    </source>
</evidence>
<keyword evidence="3 9" id="KW-0813">Transport</keyword>
<feature type="transmembrane region" description="Helical" evidence="9">
    <location>
        <begin position="56"/>
        <end position="77"/>
    </location>
</feature>
<accession>A0A9D0YWJ8</accession>
<sequence>MAVLRIICAIFLFISALVVIVSVLLQQGSRQGLGAIAGGAETFFGKNKAKSYEGKLALATKISAGAFIVLSIVITAIS</sequence>
<dbReference type="Pfam" id="PF03840">
    <property type="entry name" value="SecG"/>
    <property type="match status" value="1"/>
</dbReference>
<dbReference type="AlphaFoldDB" id="A0A9D0YWJ8"/>
<gene>
    <name evidence="10" type="primary">secG</name>
    <name evidence="10" type="ORF">IAA66_00975</name>
</gene>
<comment type="caution">
    <text evidence="10">The sequence shown here is derived from an EMBL/GenBank/DDBJ whole genome shotgun (WGS) entry which is preliminary data.</text>
</comment>
<dbReference type="GO" id="GO:0015450">
    <property type="term" value="F:protein-transporting ATPase activity"/>
    <property type="evidence" value="ECO:0007669"/>
    <property type="project" value="UniProtKB-UniRule"/>
</dbReference>
<comment type="subcellular location">
    <subcellularLocation>
        <location evidence="9">Cell membrane</location>
        <topology evidence="9">Multi-pass membrane protein</topology>
    </subcellularLocation>
    <subcellularLocation>
        <location evidence="1">Membrane</location>
        <topology evidence="1">Multi-pass membrane protein</topology>
    </subcellularLocation>
</comment>
<evidence type="ECO:0000313" key="11">
    <source>
        <dbReference type="Proteomes" id="UP000886819"/>
    </source>
</evidence>
<dbReference type="EMBL" id="DVFI01000012">
    <property type="protein sequence ID" value="HIQ62143.1"/>
    <property type="molecule type" value="Genomic_DNA"/>
</dbReference>
<keyword evidence="8 9" id="KW-0472">Membrane</keyword>
<keyword evidence="6 9" id="KW-1133">Transmembrane helix</keyword>
<reference evidence="10" key="2">
    <citation type="journal article" date="2021" name="PeerJ">
        <title>Extensive microbial diversity within the chicken gut microbiome revealed by metagenomics and culture.</title>
        <authorList>
            <person name="Gilroy R."/>
            <person name="Ravi A."/>
            <person name="Getino M."/>
            <person name="Pursley I."/>
            <person name="Horton D.L."/>
            <person name="Alikhan N.F."/>
            <person name="Baker D."/>
            <person name="Gharbi K."/>
            <person name="Hall N."/>
            <person name="Watson M."/>
            <person name="Adriaenssens E.M."/>
            <person name="Foster-Nyarko E."/>
            <person name="Jarju S."/>
            <person name="Secka A."/>
            <person name="Antonio M."/>
            <person name="Oren A."/>
            <person name="Chaudhuri R.R."/>
            <person name="La Ragione R."/>
            <person name="Hildebrand F."/>
            <person name="Pallen M.J."/>
        </authorList>
    </citation>
    <scope>NUCLEOTIDE SEQUENCE</scope>
    <source>
        <strain evidence="10">ChiHile30-977</strain>
    </source>
</reference>
<evidence type="ECO:0000256" key="7">
    <source>
        <dbReference type="ARBA" id="ARBA00023010"/>
    </source>
</evidence>
<dbReference type="NCBIfam" id="TIGR00810">
    <property type="entry name" value="secG"/>
    <property type="match status" value="1"/>
</dbReference>
<reference evidence="10" key="1">
    <citation type="submission" date="2020-10" db="EMBL/GenBank/DDBJ databases">
        <authorList>
            <person name="Gilroy R."/>
        </authorList>
    </citation>
    <scope>NUCLEOTIDE SEQUENCE</scope>
    <source>
        <strain evidence="10">ChiHile30-977</strain>
    </source>
</reference>
<keyword evidence="4 9" id="KW-0812">Transmembrane</keyword>
<dbReference type="InterPro" id="IPR004692">
    <property type="entry name" value="SecG"/>
</dbReference>
<protein>
    <recommendedName>
        <fullName evidence="9">Protein-export membrane protein SecG</fullName>
    </recommendedName>
</protein>
<comment type="function">
    <text evidence="9">Involved in protein export. Participates in an early event of protein translocation.</text>
</comment>
<evidence type="ECO:0000256" key="1">
    <source>
        <dbReference type="ARBA" id="ARBA00004141"/>
    </source>
</evidence>
<evidence type="ECO:0000256" key="8">
    <source>
        <dbReference type="ARBA" id="ARBA00023136"/>
    </source>
</evidence>
<feature type="transmembrane region" description="Helical" evidence="9">
    <location>
        <begin position="6"/>
        <end position="25"/>
    </location>
</feature>
<evidence type="ECO:0000256" key="4">
    <source>
        <dbReference type="ARBA" id="ARBA00022692"/>
    </source>
</evidence>
<dbReference type="GO" id="GO:0009306">
    <property type="term" value="P:protein secretion"/>
    <property type="evidence" value="ECO:0007669"/>
    <property type="project" value="UniProtKB-UniRule"/>
</dbReference>
<keyword evidence="9" id="KW-1003">Cell membrane</keyword>
<dbReference type="Proteomes" id="UP000886819">
    <property type="component" value="Unassembled WGS sequence"/>
</dbReference>
<dbReference type="GO" id="GO:0005886">
    <property type="term" value="C:plasma membrane"/>
    <property type="evidence" value="ECO:0007669"/>
    <property type="project" value="UniProtKB-SubCell"/>
</dbReference>
<evidence type="ECO:0000256" key="6">
    <source>
        <dbReference type="ARBA" id="ARBA00022989"/>
    </source>
</evidence>
<proteinExistence type="inferred from homology"/>
<comment type="similarity">
    <text evidence="2 9">Belongs to the SecG family.</text>
</comment>
<organism evidence="10 11">
    <name type="scientific">Candidatus Avichristensenella intestinipullorum</name>
    <dbReference type="NCBI Taxonomy" id="2840693"/>
    <lineage>
        <taxon>Bacteria</taxon>
        <taxon>Bacillati</taxon>
        <taxon>Bacillota</taxon>
        <taxon>Clostridia</taxon>
        <taxon>Candidatus Avichristensenella</taxon>
    </lineage>
</organism>
<dbReference type="PRINTS" id="PR01651">
    <property type="entry name" value="SECGEXPORT"/>
</dbReference>
<keyword evidence="7 9" id="KW-0811">Translocation</keyword>
<evidence type="ECO:0000313" key="10">
    <source>
        <dbReference type="EMBL" id="HIQ62143.1"/>
    </source>
</evidence>